<keyword evidence="2" id="KW-0804">Transcription</keyword>
<dbReference type="Pfam" id="PF06719">
    <property type="entry name" value="AraC_N"/>
    <property type="match status" value="1"/>
</dbReference>
<dbReference type="SUPFAM" id="SSF46689">
    <property type="entry name" value="Homeodomain-like"/>
    <property type="match status" value="2"/>
</dbReference>
<proteinExistence type="predicted"/>
<dbReference type="InterPro" id="IPR009057">
    <property type="entry name" value="Homeodomain-like_sf"/>
</dbReference>
<dbReference type="PATRIC" id="fig|1149862.3.peg.4418"/>
<evidence type="ECO:0000259" key="3">
    <source>
        <dbReference type="PROSITE" id="PS01124"/>
    </source>
</evidence>
<organism evidence="4 5">
    <name type="scientific">Pelosinus fermentans B4</name>
    <dbReference type="NCBI Taxonomy" id="1149862"/>
    <lineage>
        <taxon>Bacteria</taxon>
        <taxon>Bacillati</taxon>
        <taxon>Bacillota</taxon>
        <taxon>Negativicutes</taxon>
        <taxon>Selenomonadales</taxon>
        <taxon>Sporomusaceae</taxon>
        <taxon>Pelosinus</taxon>
    </lineage>
</organism>
<dbReference type="PROSITE" id="PS01124">
    <property type="entry name" value="HTH_ARAC_FAMILY_2"/>
    <property type="match status" value="1"/>
</dbReference>
<dbReference type="AlphaFoldDB" id="I9L5R0"/>
<dbReference type="RefSeq" id="WP_007938385.1">
    <property type="nucleotide sequence ID" value="NZ_AKVJ01000076.1"/>
</dbReference>
<keyword evidence="1" id="KW-0805">Transcription regulation</keyword>
<dbReference type="EMBL" id="AKVJ01000076">
    <property type="protein sequence ID" value="EIW15699.1"/>
    <property type="molecule type" value="Genomic_DNA"/>
</dbReference>
<protein>
    <submittedName>
        <fullName evidence="4">AraC-type transcriptional regulator domain protein</fullName>
    </submittedName>
</protein>
<dbReference type="GO" id="GO:0043565">
    <property type="term" value="F:sequence-specific DNA binding"/>
    <property type="evidence" value="ECO:0007669"/>
    <property type="project" value="InterPro"/>
</dbReference>
<comment type="caution">
    <text evidence="4">The sequence shown here is derived from an EMBL/GenBank/DDBJ whole genome shotgun (WGS) entry which is preliminary data.</text>
</comment>
<dbReference type="OrthoDB" id="34150at2"/>
<dbReference type="PANTHER" id="PTHR43436">
    <property type="entry name" value="ARAC-FAMILY TRANSCRIPTIONAL REGULATOR"/>
    <property type="match status" value="1"/>
</dbReference>
<keyword evidence="5" id="KW-1185">Reference proteome</keyword>
<accession>I9L5R0</accession>
<dbReference type="Proteomes" id="UP000004324">
    <property type="component" value="Unassembled WGS sequence"/>
</dbReference>
<evidence type="ECO:0000313" key="4">
    <source>
        <dbReference type="EMBL" id="EIW15699.1"/>
    </source>
</evidence>
<dbReference type="SMART" id="SM00342">
    <property type="entry name" value="HTH_ARAC"/>
    <property type="match status" value="1"/>
</dbReference>
<sequence>MSSGIDKGQITEKQTELVQLIKRYAPIDGSHSTAITSLHFTRISYLEGPVYAVQGSALCIIVQGVKKFMVAKSSYHYDPFHYLVVSLDLPYIGQIMQADPECPLLCMSLHFEPELIFNIIQNTGLSISKGDSHRGMFVGEINLSLLDACCRLVRLLETPQDIPALADLIIREIFYRILQAEQGDFLKQIGISDSYIRKIAEITCIIKQEFTKPLRIENLARTANMSVASLYRHFKQVTAMSPLQYQKQLRLQEARRLLLSSRVNAADAGFQVGYESPSQFSREYARMFGLPPKSDAKHLRDSLSR</sequence>
<dbReference type="PANTHER" id="PTHR43436:SF1">
    <property type="entry name" value="TRANSCRIPTIONAL REGULATORY PROTEIN"/>
    <property type="match status" value="1"/>
</dbReference>
<feature type="domain" description="HTH araC/xylS-type" evidence="3">
    <location>
        <begin position="200"/>
        <end position="298"/>
    </location>
</feature>
<gene>
    <name evidence="4" type="ORF">FB4_1388</name>
</gene>
<dbReference type="InterPro" id="IPR018060">
    <property type="entry name" value="HTH_AraC"/>
</dbReference>
<dbReference type="Pfam" id="PF12833">
    <property type="entry name" value="HTH_18"/>
    <property type="match status" value="1"/>
</dbReference>
<name>I9L5R0_9FIRM</name>
<dbReference type="InterPro" id="IPR009594">
    <property type="entry name" value="Tscrpt_reg_HTH_AraC_N"/>
</dbReference>
<dbReference type="Gene3D" id="1.10.10.60">
    <property type="entry name" value="Homeodomain-like"/>
    <property type="match status" value="2"/>
</dbReference>
<evidence type="ECO:0000313" key="5">
    <source>
        <dbReference type="Proteomes" id="UP000004324"/>
    </source>
</evidence>
<dbReference type="GO" id="GO:0003700">
    <property type="term" value="F:DNA-binding transcription factor activity"/>
    <property type="evidence" value="ECO:0007669"/>
    <property type="project" value="InterPro"/>
</dbReference>
<evidence type="ECO:0000256" key="2">
    <source>
        <dbReference type="ARBA" id="ARBA00023163"/>
    </source>
</evidence>
<reference evidence="4 5" key="1">
    <citation type="journal article" date="2012" name="J. Bacteriol.">
        <title>Draft Genome Sequences for Two Metal-Reducing Pelosinus fermentans Strains Isolated from a Cr(VI)-Contaminated Site and for Type Strain R7.</title>
        <authorList>
            <person name="Brown S.D."/>
            <person name="Podar M."/>
            <person name="Klingeman D.M."/>
            <person name="Johnson C.M."/>
            <person name="Yang Z.K."/>
            <person name="Utturkar S.M."/>
            <person name="Land M.L."/>
            <person name="Mosher J.J."/>
            <person name="Hurt R.A.Jr."/>
            <person name="Phelps T.J."/>
            <person name="Palumbo A.V."/>
            <person name="Arkin A.P."/>
            <person name="Hazen T.C."/>
            <person name="Elias D.A."/>
        </authorList>
    </citation>
    <scope>NUCLEOTIDE SEQUENCE [LARGE SCALE GENOMIC DNA]</scope>
    <source>
        <strain evidence="4 5">B4</strain>
    </source>
</reference>
<evidence type="ECO:0000256" key="1">
    <source>
        <dbReference type="ARBA" id="ARBA00023015"/>
    </source>
</evidence>